<dbReference type="EMBL" id="CP151506">
    <property type="protein sequence ID" value="WZN62958.1"/>
    <property type="molecule type" value="Genomic_DNA"/>
</dbReference>
<protein>
    <recommendedName>
        <fullName evidence="10">Exportin-1/Importin-beta-like domain-containing protein</fullName>
    </recommendedName>
</protein>
<comment type="similarity">
    <text evidence="3">Belongs to the exportin family.</text>
</comment>
<dbReference type="PANTHER" id="PTHR21452">
    <property type="entry name" value="EXPORTIN-6"/>
    <property type="match status" value="1"/>
</dbReference>
<dbReference type="GO" id="GO:0006611">
    <property type="term" value="P:protein export from nucleus"/>
    <property type="evidence" value="ECO:0007669"/>
    <property type="project" value="InterPro"/>
</dbReference>
<evidence type="ECO:0000313" key="9">
    <source>
        <dbReference type="Proteomes" id="UP001472866"/>
    </source>
</evidence>
<dbReference type="PANTHER" id="PTHR21452:SF4">
    <property type="entry name" value="EXPORTIN-6"/>
    <property type="match status" value="1"/>
</dbReference>
<keyword evidence="6" id="KW-0653">Protein transport</keyword>
<evidence type="ECO:0000256" key="2">
    <source>
        <dbReference type="ARBA" id="ARBA00004496"/>
    </source>
</evidence>
<evidence type="ECO:0000256" key="6">
    <source>
        <dbReference type="ARBA" id="ARBA00022927"/>
    </source>
</evidence>
<dbReference type="AlphaFoldDB" id="A0AAX4PA35"/>
<evidence type="ECO:0000313" key="8">
    <source>
        <dbReference type="EMBL" id="WZN62958.1"/>
    </source>
</evidence>
<keyword evidence="9" id="KW-1185">Reference proteome</keyword>
<dbReference type="GO" id="GO:0005049">
    <property type="term" value="F:nuclear export signal receptor activity"/>
    <property type="evidence" value="ECO:0007669"/>
    <property type="project" value="InterPro"/>
</dbReference>
<gene>
    <name evidence="8" type="ORF">HKI87_06g45030</name>
</gene>
<evidence type="ECO:0008006" key="10">
    <source>
        <dbReference type="Google" id="ProtNLM"/>
    </source>
</evidence>
<keyword evidence="5" id="KW-0963">Cytoplasm</keyword>
<proteinExistence type="inferred from homology"/>
<dbReference type="Gene3D" id="1.25.10.10">
    <property type="entry name" value="Leucine-rich Repeat Variant"/>
    <property type="match status" value="1"/>
</dbReference>
<dbReference type="Proteomes" id="UP001472866">
    <property type="component" value="Chromosome 06"/>
</dbReference>
<keyword evidence="7" id="KW-0539">Nucleus</keyword>
<evidence type="ECO:0000256" key="7">
    <source>
        <dbReference type="ARBA" id="ARBA00023242"/>
    </source>
</evidence>
<accession>A0AAX4PA35</accession>
<name>A0AAX4PA35_9CHLO</name>
<organism evidence="8 9">
    <name type="scientific">Chloropicon roscoffensis</name>
    <dbReference type="NCBI Taxonomy" id="1461544"/>
    <lineage>
        <taxon>Eukaryota</taxon>
        <taxon>Viridiplantae</taxon>
        <taxon>Chlorophyta</taxon>
        <taxon>Chloropicophyceae</taxon>
        <taxon>Chloropicales</taxon>
        <taxon>Chloropicaceae</taxon>
        <taxon>Chloropicon</taxon>
    </lineage>
</organism>
<comment type="subcellular location">
    <subcellularLocation>
        <location evidence="2">Cytoplasm</location>
    </subcellularLocation>
    <subcellularLocation>
        <location evidence="1">Nucleus</location>
    </subcellularLocation>
</comment>
<dbReference type="GO" id="GO:0005737">
    <property type="term" value="C:cytoplasm"/>
    <property type="evidence" value="ECO:0007669"/>
    <property type="project" value="UniProtKB-SubCell"/>
</dbReference>
<keyword evidence="4" id="KW-0813">Transport</keyword>
<evidence type="ECO:0000256" key="4">
    <source>
        <dbReference type="ARBA" id="ARBA00022448"/>
    </source>
</evidence>
<evidence type="ECO:0000256" key="1">
    <source>
        <dbReference type="ARBA" id="ARBA00004123"/>
    </source>
</evidence>
<sequence>MADGSMRDELRELTRRALSGSHGAGQAEAMALADRAVKEFSRRPDAVHQATAWVEAGAGNSDPWLLWSAGAVLENVAGSSKLWLQVDAKMRNYSCVTLLRCCQTCELLKHQPFIAAKVQRALGNQVIHEWPENFPEFAPEVNQGFSQLSAVVIQLAVVVLNRAAEIAVGRGTGRSFRKFGSVSMSNREKLQAGLREIVPFLFGVATASLRRLGEASAHADPNESRAASKAVMEAISECVKISEENAVRLQVDAGTIQSLFDHAKRHPDQQGLALECVAEVTSQSSIAAGDEACFVVVLRELISSFQLCKQKGDEDLARALVNISCILTGKHITRLETSQVLGPALVQLLQEVFQLAFESNSASVLLQSLDVWEVILEHVESERDVSYGRGQNQLGEMYKSCNLAVAQAILRRLFLYTPEGGRLLAQIDDTPGSALESLSELQLQEHSQGRDVSDFSELDHFHSRCEEIFGLLLDIYPSVLLPLCARTFEEVGEAYGSALSSSDGIFKCGQDGIKTVSHDLSTCLRIVTRCAPKLAQGHEETSGRAFLFVTAVCGHVLSVCEEDGRLRGQGQIAPGVAEYADLNGKLAYNCLSMFTMWVRQLAATPEGKAGAEEVVRSYLDASVRCFELSAATKAVPSSVLISAAGALSSFSMVVQPSLAQLQGLQSFQRLLGLLQCILATAPQRAASSIWVFLADSLMKRVDPKQKDQDHLAQIEPEFSRLVAMPAELLARASSSGLDPTTLGQTQSAAHSLCALVRSFGGKSHAARVLLCKCVSPVLPARVSLVRQIAQRPSEHTGKAAQNAINLLVACFDVISKEMPEEFISGTVKDFIAMYSDPAAVKALSVDTGSSLLELLTLLARRPGQKFKQLSVQTVEWCLSVWPGLAPGGGITHADLLQLLCRVLRHQWRACAPQHVQGVLALMVQCFHALDPSAVQRFLLDEIVKLDEQTKFFCSPALGADQGKGLFTLACSLLTMVEVRPDLQEVLLSVLYRIPREVLGMAAQQRTADQGLLRSFLSKNPRDCAEFSRELINFINDASFLASLA</sequence>
<dbReference type="SUPFAM" id="SSF48371">
    <property type="entry name" value="ARM repeat"/>
    <property type="match status" value="1"/>
</dbReference>
<dbReference type="InterPro" id="IPR016024">
    <property type="entry name" value="ARM-type_fold"/>
</dbReference>
<dbReference type="GO" id="GO:0005634">
    <property type="term" value="C:nucleus"/>
    <property type="evidence" value="ECO:0007669"/>
    <property type="project" value="UniProtKB-SubCell"/>
</dbReference>
<evidence type="ECO:0000256" key="3">
    <source>
        <dbReference type="ARBA" id="ARBA00009466"/>
    </source>
</evidence>
<dbReference type="InterPro" id="IPR011989">
    <property type="entry name" value="ARM-like"/>
</dbReference>
<evidence type="ECO:0000256" key="5">
    <source>
        <dbReference type="ARBA" id="ARBA00022490"/>
    </source>
</evidence>
<reference evidence="8 9" key="1">
    <citation type="submission" date="2024-03" db="EMBL/GenBank/DDBJ databases">
        <title>Complete genome sequence of the green alga Chloropicon roscoffensis RCC1871.</title>
        <authorList>
            <person name="Lemieux C."/>
            <person name="Pombert J.-F."/>
            <person name="Otis C."/>
            <person name="Turmel M."/>
        </authorList>
    </citation>
    <scope>NUCLEOTIDE SEQUENCE [LARGE SCALE GENOMIC DNA]</scope>
    <source>
        <strain evidence="8 9">RCC1871</strain>
    </source>
</reference>
<dbReference type="InterPro" id="IPR040016">
    <property type="entry name" value="XPO6"/>
</dbReference>